<evidence type="ECO:0000313" key="1">
    <source>
        <dbReference type="EMBL" id="MCE5166666.1"/>
    </source>
</evidence>
<evidence type="ECO:0000313" key="2">
    <source>
        <dbReference type="Proteomes" id="UP000823775"/>
    </source>
</evidence>
<gene>
    <name evidence="1" type="ORF">HAX54_023718</name>
</gene>
<organism evidence="1 2">
    <name type="scientific">Datura stramonium</name>
    <name type="common">Jimsonweed</name>
    <name type="synonym">Common thornapple</name>
    <dbReference type="NCBI Taxonomy" id="4076"/>
    <lineage>
        <taxon>Eukaryota</taxon>
        <taxon>Viridiplantae</taxon>
        <taxon>Streptophyta</taxon>
        <taxon>Embryophyta</taxon>
        <taxon>Tracheophyta</taxon>
        <taxon>Spermatophyta</taxon>
        <taxon>Magnoliopsida</taxon>
        <taxon>eudicotyledons</taxon>
        <taxon>Gunneridae</taxon>
        <taxon>Pentapetalae</taxon>
        <taxon>asterids</taxon>
        <taxon>lamiids</taxon>
        <taxon>Solanales</taxon>
        <taxon>Solanaceae</taxon>
        <taxon>Solanoideae</taxon>
        <taxon>Datureae</taxon>
        <taxon>Datura</taxon>
    </lineage>
</organism>
<protein>
    <submittedName>
        <fullName evidence="1">Uncharacterized protein</fullName>
    </submittedName>
</protein>
<name>A0ABS8Y5N8_DATST</name>
<comment type="caution">
    <text evidence="1">The sequence shown here is derived from an EMBL/GenBank/DDBJ whole genome shotgun (WGS) entry which is preliminary data.</text>
</comment>
<reference evidence="1 2" key="1">
    <citation type="journal article" date="2021" name="BMC Genomics">
        <title>Datura genome reveals duplications of psychoactive alkaloid biosynthetic genes and high mutation rate following tissue culture.</title>
        <authorList>
            <person name="Rajewski A."/>
            <person name="Carter-House D."/>
            <person name="Stajich J."/>
            <person name="Litt A."/>
        </authorList>
    </citation>
    <scope>NUCLEOTIDE SEQUENCE [LARGE SCALE GENOMIC DNA]</scope>
    <source>
        <strain evidence="1">AR-01</strain>
    </source>
</reference>
<proteinExistence type="predicted"/>
<keyword evidence="2" id="KW-1185">Reference proteome</keyword>
<accession>A0ABS8Y5N8</accession>
<dbReference type="Proteomes" id="UP000823775">
    <property type="component" value="Unassembled WGS sequence"/>
</dbReference>
<dbReference type="EMBL" id="JACEIK010028836">
    <property type="protein sequence ID" value="MCE5166666.1"/>
    <property type="molecule type" value="Genomic_DNA"/>
</dbReference>
<sequence length="156" mass="17806">MVVIGEWIREPKLLYSRKLVHKWKGYDSNLLSFMDIVNKYNGTLEFVGVQQLIVSVPYEKLYEIVDNEGIRTLLSLVNDKFDVINLFVVEDCDLDVDVGNIITHKVVEDCDLDADVENIVGHKESVLEIDEARSDCYICGTDTNSEDGSDFSNYNF</sequence>